<sequence>MSLSNLPNDDIDEFAVEQDHDEREEEISERAKRLHSAVRQAGGNGKVAARANMKLGTLSRYLAGRDMKASAMIALADACEVSLDWLAKGVEPTPALETIPLRTAAAVTQKNEDDDALPVKFFEVEPSAGVGVYPSEWVDSQDFLVSKKFIRQVLGVWSSKIFFVRVQGDSMTPTIRSGETILVDYAPQDIVDGLFMLSLHGRLIVKRLSIKDMHNISVISDNPRYNTFDVPMNKMCWASADPDAELRVVGKVVGRFEMGF</sequence>
<dbReference type="SUPFAM" id="SSF47413">
    <property type="entry name" value="lambda repressor-like DNA-binding domains"/>
    <property type="match status" value="1"/>
</dbReference>
<protein>
    <submittedName>
        <fullName evidence="6">Phage repressor</fullName>
    </submittedName>
</protein>
<comment type="caution">
    <text evidence="6">The sequence shown here is derived from an EMBL/GenBank/DDBJ whole genome shotgun (WGS) entry which is preliminary data.</text>
</comment>
<reference evidence="6 7" key="1">
    <citation type="submission" date="2013-08" db="EMBL/GenBank/DDBJ databases">
        <title>Gluconobacter thailandicus NBRC 3257 whole genome sequence.</title>
        <authorList>
            <person name="Matsutani M."/>
            <person name="Yakushi T."/>
            <person name="Matsushita K."/>
        </authorList>
    </citation>
    <scope>NUCLEOTIDE SEQUENCE [LARGE SCALE GENOMIC DNA]</scope>
    <source>
        <strain evidence="6 7">NBRC 3257</strain>
    </source>
</reference>
<dbReference type="InterPro" id="IPR015927">
    <property type="entry name" value="Peptidase_S24_S26A/B/C"/>
</dbReference>
<dbReference type="CDD" id="cd06529">
    <property type="entry name" value="S24_LexA-like"/>
    <property type="match status" value="1"/>
</dbReference>
<evidence type="ECO:0000259" key="5">
    <source>
        <dbReference type="PROSITE" id="PS50943"/>
    </source>
</evidence>
<dbReference type="RefSeq" id="WP_007283030.1">
    <property type="nucleotide sequence ID" value="NZ_BASM01000016.1"/>
</dbReference>
<dbReference type="Pfam" id="PF00717">
    <property type="entry name" value="Peptidase_S24"/>
    <property type="match status" value="1"/>
</dbReference>
<accession>A0ABQ0IW43</accession>
<dbReference type="Gene3D" id="2.10.109.10">
    <property type="entry name" value="Umud Fragment, subunit A"/>
    <property type="match status" value="1"/>
</dbReference>
<dbReference type="Proteomes" id="UP000018209">
    <property type="component" value="Unassembled WGS sequence"/>
</dbReference>
<keyword evidence="1" id="KW-0805">Transcription regulation</keyword>
<evidence type="ECO:0000256" key="2">
    <source>
        <dbReference type="ARBA" id="ARBA00023125"/>
    </source>
</evidence>
<keyword evidence="7" id="KW-1185">Reference proteome</keyword>
<dbReference type="InterPro" id="IPR036286">
    <property type="entry name" value="LexA/Signal_pep-like_sf"/>
</dbReference>
<gene>
    <name evidence="6" type="ORF">NBRC3257_1431</name>
</gene>
<evidence type="ECO:0000256" key="4">
    <source>
        <dbReference type="SAM" id="MobiDB-lite"/>
    </source>
</evidence>
<keyword evidence="2" id="KW-0238">DNA-binding</keyword>
<name>A0ABQ0IW43_GLUTH</name>
<feature type="domain" description="HTH cro/C1-type" evidence="5">
    <location>
        <begin position="47"/>
        <end position="86"/>
    </location>
</feature>
<dbReference type="PANTHER" id="PTHR40661:SF1">
    <property type="entry name" value="HTH CRO_C1-TYPE DOMAIN-CONTAINING PROTEIN"/>
    <property type="match status" value="1"/>
</dbReference>
<dbReference type="Gene3D" id="1.10.260.40">
    <property type="entry name" value="lambda repressor-like DNA-binding domains"/>
    <property type="match status" value="1"/>
</dbReference>
<feature type="region of interest" description="Disordered" evidence="4">
    <location>
        <begin position="1"/>
        <end position="26"/>
    </location>
</feature>
<dbReference type="EMBL" id="BASM01000016">
    <property type="protein sequence ID" value="GAD26432.1"/>
    <property type="molecule type" value="Genomic_DNA"/>
</dbReference>
<organism evidence="6 7">
    <name type="scientific">Gluconobacter thailandicus NBRC 3257</name>
    <dbReference type="NCBI Taxonomy" id="1381097"/>
    <lineage>
        <taxon>Bacteria</taxon>
        <taxon>Pseudomonadati</taxon>
        <taxon>Pseudomonadota</taxon>
        <taxon>Alphaproteobacteria</taxon>
        <taxon>Acetobacterales</taxon>
        <taxon>Acetobacteraceae</taxon>
        <taxon>Gluconobacter</taxon>
    </lineage>
</organism>
<dbReference type="SUPFAM" id="SSF51306">
    <property type="entry name" value="LexA/Signal peptidase"/>
    <property type="match status" value="1"/>
</dbReference>
<evidence type="ECO:0000256" key="1">
    <source>
        <dbReference type="ARBA" id="ARBA00023015"/>
    </source>
</evidence>
<dbReference type="InterPro" id="IPR010982">
    <property type="entry name" value="Lambda_DNA-bd_dom_sf"/>
</dbReference>
<evidence type="ECO:0000313" key="7">
    <source>
        <dbReference type="Proteomes" id="UP000018209"/>
    </source>
</evidence>
<dbReference type="InterPro" id="IPR039418">
    <property type="entry name" value="LexA-like"/>
</dbReference>
<proteinExistence type="predicted"/>
<evidence type="ECO:0000256" key="3">
    <source>
        <dbReference type="ARBA" id="ARBA00023163"/>
    </source>
</evidence>
<dbReference type="InterPro" id="IPR001387">
    <property type="entry name" value="Cro/C1-type_HTH"/>
</dbReference>
<dbReference type="CDD" id="cd00093">
    <property type="entry name" value="HTH_XRE"/>
    <property type="match status" value="1"/>
</dbReference>
<dbReference type="PANTHER" id="PTHR40661">
    <property type="match status" value="1"/>
</dbReference>
<keyword evidence="3" id="KW-0804">Transcription</keyword>
<evidence type="ECO:0000313" key="6">
    <source>
        <dbReference type="EMBL" id="GAD26432.1"/>
    </source>
</evidence>
<dbReference type="PROSITE" id="PS50943">
    <property type="entry name" value="HTH_CROC1"/>
    <property type="match status" value="1"/>
</dbReference>